<dbReference type="GO" id="GO:0003677">
    <property type="term" value="F:DNA binding"/>
    <property type="evidence" value="ECO:0007669"/>
    <property type="project" value="UniProtKB-KW"/>
</dbReference>
<dbReference type="PROSITE" id="PS51063">
    <property type="entry name" value="HTH_CRP_2"/>
    <property type="match status" value="1"/>
</dbReference>
<dbReference type="GO" id="GO:0005829">
    <property type="term" value="C:cytosol"/>
    <property type="evidence" value="ECO:0007669"/>
    <property type="project" value="TreeGrafter"/>
</dbReference>
<dbReference type="RefSeq" id="WP_160630859.1">
    <property type="nucleotide sequence ID" value="NZ_WWNE01000003.1"/>
</dbReference>
<keyword evidence="2" id="KW-0238">DNA-binding</keyword>
<evidence type="ECO:0000259" key="4">
    <source>
        <dbReference type="PROSITE" id="PS50042"/>
    </source>
</evidence>
<dbReference type="CDD" id="cd00038">
    <property type="entry name" value="CAP_ED"/>
    <property type="match status" value="1"/>
</dbReference>
<evidence type="ECO:0000256" key="3">
    <source>
        <dbReference type="ARBA" id="ARBA00023163"/>
    </source>
</evidence>
<dbReference type="SUPFAM" id="SSF46785">
    <property type="entry name" value="Winged helix' DNA-binding domain"/>
    <property type="match status" value="1"/>
</dbReference>
<dbReference type="PROSITE" id="PS50042">
    <property type="entry name" value="CNMP_BINDING_3"/>
    <property type="match status" value="1"/>
</dbReference>
<reference evidence="6 7" key="1">
    <citation type="submission" date="2019-12" db="EMBL/GenBank/DDBJ databases">
        <authorList>
            <person name="Zhao J."/>
        </authorList>
    </citation>
    <scope>NUCLEOTIDE SEQUENCE [LARGE SCALE GENOMIC DNA]</scope>
    <source>
        <strain evidence="6 7">S-15</strain>
    </source>
</reference>
<evidence type="ECO:0000313" key="7">
    <source>
        <dbReference type="Proteomes" id="UP000470771"/>
    </source>
</evidence>
<dbReference type="GO" id="GO:0003700">
    <property type="term" value="F:DNA-binding transcription factor activity"/>
    <property type="evidence" value="ECO:0007669"/>
    <property type="project" value="TreeGrafter"/>
</dbReference>
<keyword evidence="3" id="KW-0804">Transcription</keyword>
<feature type="domain" description="HTH crp-type" evidence="5">
    <location>
        <begin position="145"/>
        <end position="211"/>
    </location>
</feature>
<dbReference type="InterPro" id="IPR050397">
    <property type="entry name" value="Env_Response_Regulators"/>
</dbReference>
<evidence type="ECO:0000313" key="6">
    <source>
        <dbReference type="EMBL" id="NBG64562.1"/>
    </source>
</evidence>
<dbReference type="InterPro" id="IPR018490">
    <property type="entry name" value="cNMP-bd_dom_sf"/>
</dbReference>
<dbReference type="Gene3D" id="1.10.10.10">
    <property type="entry name" value="Winged helix-like DNA-binding domain superfamily/Winged helix DNA-binding domain"/>
    <property type="match status" value="1"/>
</dbReference>
<gene>
    <name evidence="6" type="ORF">GQN54_00440</name>
</gene>
<name>A0A6N9NFL1_9FLAO</name>
<dbReference type="PANTHER" id="PTHR24567:SF26">
    <property type="entry name" value="REGULATORY PROTEIN YEIL"/>
    <property type="match status" value="1"/>
</dbReference>
<keyword evidence="1" id="KW-0805">Transcription regulation</keyword>
<dbReference type="PANTHER" id="PTHR24567">
    <property type="entry name" value="CRP FAMILY TRANSCRIPTIONAL REGULATORY PROTEIN"/>
    <property type="match status" value="1"/>
</dbReference>
<dbReference type="InterPro" id="IPR012318">
    <property type="entry name" value="HTH_CRP"/>
</dbReference>
<evidence type="ECO:0000256" key="2">
    <source>
        <dbReference type="ARBA" id="ARBA00023125"/>
    </source>
</evidence>
<keyword evidence="7" id="KW-1185">Reference proteome</keyword>
<proteinExistence type="predicted"/>
<dbReference type="AlphaFoldDB" id="A0A6N9NFL1"/>
<dbReference type="InterPro" id="IPR000595">
    <property type="entry name" value="cNMP-bd_dom"/>
</dbReference>
<dbReference type="Pfam" id="PF00027">
    <property type="entry name" value="cNMP_binding"/>
    <property type="match status" value="1"/>
</dbReference>
<evidence type="ECO:0000259" key="5">
    <source>
        <dbReference type="PROSITE" id="PS51063"/>
    </source>
</evidence>
<evidence type="ECO:0000256" key="1">
    <source>
        <dbReference type="ARBA" id="ARBA00023015"/>
    </source>
</evidence>
<accession>A0A6N9NFL1</accession>
<dbReference type="InterPro" id="IPR036390">
    <property type="entry name" value="WH_DNA-bd_sf"/>
</dbReference>
<organism evidence="6 7">
    <name type="scientific">Acidiluteibacter ferrifornacis</name>
    <dbReference type="NCBI Taxonomy" id="2692424"/>
    <lineage>
        <taxon>Bacteria</taxon>
        <taxon>Pseudomonadati</taxon>
        <taxon>Bacteroidota</taxon>
        <taxon>Flavobacteriia</taxon>
        <taxon>Flavobacteriales</taxon>
        <taxon>Cryomorphaceae</taxon>
        <taxon>Acidiluteibacter</taxon>
    </lineage>
</organism>
<dbReference type="SUPFAM" id="SSF51206">
    <property type="entry name" value="cAMP-binding domain-like"/>
    <property type="match status" value="1"/>
</dbReference>
<comment type="caution">
    <text evidence="6">The sequence shown here is derived from an EMBL/GenBank/DDBJ whole genome shotgun (WGS) entry which is preliminary data.</text>
</comment>
<sequence>MIEVLRENYGHLFEEALLQEINQVGTYKEVAEGGYLIEIGDYVKSMPLLVSGAVKILREDEEGDELLLYFLERGETCAMTMQCCMGMTKSEIRAVAELDTTLIMIPVQKMSEWIAKYSTWRDFVFASYHNRLNEMLETIDRIAFKKMDERLLAYLKEKVRISNDNTIHSTHQQIAYDLHTSRVVISRLLKTLENMGKIELHRNHIKVKNID</sequence>
<dbReference type="Gene3D" id="2.60.120.10">
    <property type="entry name" value="Jelly Rolls"/>
    <property type="match status" value="1"/>
</dbReference>
<dbReference type="InterPro" id="IPR036388">
    <property type="entry name" value="WH-like_DNA-bd_sf"/>
</dbReference>
<dbReference type="Pfam" id="PF13545">
    <property type="entry name" value="HTH_Crp_2"/>
    <property type="match status" value="1"/>
</dbReference>
<protein>
    <submittedName>
        <fullName evidence="6">Cyclic nucleotide-binding domain-containing protein</fullName>
    </submittedName>
</protein>
<dbReference type="Proteomes" id="UP000470771">
    <property type="component" value="Unassembled WGS sequence"/>
</dbReference>
<dbReference type="EMBL" id="WWNE01000003">
    <property type="protein sequence ID" value="NBG64562.1"/>
    <property type="molecule type" value="Genomic_DNA"/>
</dbReference>
<dbReference type="InterPro" id="IPR014710">
    <property type="entry name" value="RmlC-like_jellyroll"/>
</dbReference>
<feature type="domain" description="Cyclic nucleotide-binding" evidence="4">
    <location>
        <begin position="27"/>
        <end position="76"/>
    </location>
</feature>